<evidence type="ECO:0000313" key="1">
    <source>
        <dbReference type="EMBL" id="GGM63456.1"/>
    </source>
</evidence>
<sequence>MGAGPAGEIDTERKAPHGSNIAVAEVLPGNIDDGADRHGGSFRVDGSKGAATSRVRAVPGGWGPALVRSLPVTACLQAGIGGGTFASVEAPDVFAGRHRAKRWMVGARACQTSDGVGVRAGPACGGRIVDPSTVENLGLGRVRFASVTLTYLLQCRRTRVGMANPLGRRAEALPVRSRLASSR</sequence>
<reference evidence="1" key="2">
    <citation type="submission" date="2020-09" db="EMBL/GenBank/DDBJ databases">
        <authorList>
            <person name="Sun Q."/>
            <person name="Zhou Y."/>
        </authorList>
    </citation>
    <scope>NUCLEOTIDE SEQUENCE</scope>
    <source>
        <strain evidence="1">CGMCC 4.7312</strain>
    </source>
</reference>
<dbReference type="Proteomes" id="UP000608890">
    <property type="component" value="Unassembled WGS sequence"/>
</dbReference>
<gene>
    <name evidence="1" type="ORF">GCM10011608_55890</name>
</gene>
<name>A0A917X468_9ACTN</name>
<accession>A0A917X468</accession>
<dbReference type="EMBL" id="BMNB01000040">
    <property type="protein sequence ID" value="GGM63456.1"/>
    <property type="molecule type" value="Genomic_DNA"/>
</dbReference>
<comment type="caution">
    <text evidence="1">The sequence shown here is derived from an EMBL/GenBank/DDBJ whole genome shotgun (WGS) entry which is preliminary data.</text>
</comment>
<evidence type="ECO:0000313" key="2">
    <source>
        <dbReference type="Proteomes" id="UP000608890"/>
    </source>
</evidence>
<protein>
    <submittedName>
        <fullName evidence="1">Uncharacterized protein</fullName>
    </submittedName>
</protein>
<dbReference type="AlphaFoldDB" id="A0A917X468"/>
<proteinExistence type="predicted"/>
<keyword evidence="2" id="KW-1185">Reference proteome</keyword>
<reference evidence="1" key="1">
    <citation type="journal article" date="2014" name="Int. J. Syst. Evol. Microbiol.">
        <title>Complete genome sequence of Corynebacterium casei LMG S-19264T (=DSM 44701T), isolated from a smear-ripened cheese.</title>
        <authorList>
            <consortium name="US DOE Joint Genome Institute (JGI-PGF)"/>
            <person name="Walter F."/>
            <person name="Albersmeier A."/>
            <person name="Kalinowski J."/>
            <person name="Ruckert C."/>
        </authorList>
    </citation>
    <scope>NUCLEOTIDE SEQUENCE</scope>
    <source>
        <strain evidence="1">CGMCC 4.7312</strain>
    </source>
</reference>
<organism evidence="1 2">
    <name type="scientific">Micromonospora sonchi</name>
    <dbReference type="NCBI Taxonomy" id="1763543"/>
    <lineage>
        <taxon>Bacteria</taxon>
        <taxon>Bacillati</taxon>
        <taxon>Actinomycetota</taxon>
        <taxon>Actinomycetes</taxon>
        <taxon>Micromonosporales</taxon>
        <taxon>Micromonosporaceae</taxon>
        <taxon>Micromonospora</taxon>
    </lineage>
</organism>